<reference evidence="3" key="1">
    <citation type="journal article" date="2019" name="Int. J. Syst. Evol. Microbiol.">
        <title>The Global Catalogue of Microorganisms (GCM) 10K type strain sequencing project: providing services to taxonomists for standard genome sequencing and annotation.</title>
        <authorList>
            <consortium name="The Broad Institute Genomics Platform"/>
            <consortium name="The Broad Institute Genome Sequencing Center for Infectious Disease"/>
            <person name="Wu L."/>
            <person name="Ma J."/>
        </authorList>
    </citation>
    <scope>NUCLEOTIDE SEQUENCE [LARGE SCALE GENOMIC DNA]</scope>
    <source>
        <strain evidence="3">CCUG 52537</strain>
    </source>
</reference>
<keyword evidence="3" id="KW-1185">Reference proteome</keyword>
<organism evidence="2 3">
    <name type="scientific">Sphingosinicella xenopeptidilytica</name>
    <dbReference type="NCBI Taxonomy" id="364098"/>
    <lineage>
        <taxon>Bacteria</taxon>
        <taxon>Pseudomonadati</taxon>
        <taxon>Pseudomonadota</taxon>
        <taxon>Alphaproteobacteria</taxon>
        <taxon>Sphingomonadales</taxon>
        <taxon>Sphingosinicellaceae</taxon>
        <taxon>Sphingosinicella</taxon>
    </lineage>
</organism>
<evidence type="ECO:0000259" key="1">
    <source>
        <dbReference type="Pfam" id="PF11575"/>
    </source>
</evidence>
<dbReference type="Proteomes" id="UP001597124">
    <property type="component" value="Unassembled WGS sequence"/>
</dbReference>
<name>A0ABW3C4P5_SPHXN</name>
<dbReference type="InterPro" id="IPR024726">
    <property type="entry name" value="FhuF_C"/>
</dbReference>
<dbReference type="EMBL" id="JBHTIK010000007">
    <property type="protein sequence ID" value="MFD0849102.1"/>
    <property type="molecule type" value="Genomic_DNA"/>
</dbReference>
<proteinExistence type="predicted"/>
<evidence type="ECO:0000313" key="3">
    <source>
        <dbReference type="Proteomes" id="UP001597124"/>
    </source>
</evidence>
<accession>A0ABW3C4P5</accession>
<dbReference type="Pfam" id="PF11575">
    <property type="entry name" value="FhuF_C"/>
    <property type="match status" value="1"/>
</dbReference>
<gene>
    <name evidence="2" type="ORF">ACFQ00_12260</name>
</gene>
<evidence type="ECO:0000313" key="2">
    <source>
        <dbReference type="EMBL" id="MFD0849102.1"/>
    </source>
</evidence>
<feature type="domain" description="Ferric siderophore reductase C-terminal" evidence="1">
    <location>
        <begin position="5"/>
        <end position="20"/>
    </location>
</feature>
<comment type="caution">
    <text evidence="2">The sequence shown here is derived from an EMBL/GenBank/DDBJ whole genome shotgun (WGS) entry which is preliminary data.</text>
</comment>
<sequence length="20" mass="2512">MRTVFSYRIAIEEYCHHCPR</sequence>
<dbReference type="RefSeq" id="WP_381491292.1">
    <property type="nucleotide sequence ID" value="NZ_JBHTIK010000007.1"/>
</dbReference>
<protein>
    <submittedName>
        <fullName evidence="2">(2Fe-2S)-binding protein</fullName>
    </submittedName>
</protein>